<name>A0A0G1CHL5_9BACT</name>
<accession>A0A0G1CHL5</accession>
<dbReference type="InterPro" id="IPR007712">
    <property type="entry name" value="RelE/ParE_toxin"/>
</dbReference>
<dbReference type="InterPro" id="IPR035093">
    <property type="entry name" value="RelE/ParE_toxin_dom_sf"/>
</dbReference>
<evidence type="ECO:0008006" key="4">
    <source>
        <dbReference type="Google" id="ProtNLM"/>
    </source>
</evidence>
<gene>
    <name evidence="2" type="ORF">UV59_C0012G0067</name>
</gene>
<dbReference type="Gene3D" id="3.30.2310.20">
    <property type="entry name" value="RelE-like"/>
    <property type="match status" value="1"/>
</dbReference>
<proteinExistence type="predicted"/>
<dbReference type="Pfam" id="PF15738">
    <property type="entry name" value="YafQ_toxin"/>
    <property type="match status" value="1"/>
</dbReference>
<keyword evidence="1" id="KW-1277">Toxin-antitoxin system</keyword>
<evidence type="ECO:0000256" key="1">
    <source>
        <dbReference type="ARBA" id="ARBA00022649"/>
    </source>
</evidence>
<evidence type="ECO:0000313" key="3">
    <source>
        <dbReference type="Proteomes" id="UP000034543"/>
    </source>
</evidence>
<evidence type="ECO:0000313" key="2">
    <source>
        <dbReference type="EMBL" id="KKS84974.1"/>
    </source>
</evidence>
<dbReference type="EMBL" id="LCFB01000012">
    <property type="protein sequence ID" value="KKS84974.1"/>
    <property type="molecule type" value="Genomic_DNA"/>
</dbReference>
<dbReference type="AlphaFoldDB" id="A0A0G1CHL5"/>
<organism evidence="2 3">
    <name type="scientific">Candidatus Gottesmanbacteria bacterium GW2011_GWA1_43_11</name>
    <dbReference type="NCBI Taxonomy" id="1618436"/>
    <lineage>
        <taxon>Bacteria</taxon>
        <taxon>Candidatus Gottesmaniibacteriota</taxon>
    </lineage>
</organism>
<dbReference type="Proteomes" id="UP000034543">
    <property type="component" value="Unassembled WGS sequence"/>
</dbReference>
<dbReference type="SUPFAM" id="SSF143011">
    <property type="entry name" value="RelE-like"/>
    <property type="match status" value="1"/>
</dbReference>
<comment type="caution">
    <text evidence="2">The sequence shown here is derived from an EMBL/GenBank/DDBJ whole genome shotgun (WGS) entry which is preliminary data.</text>
</comment>
<dbReference type="STRING" id="1618436.UV59_C0012G0067"/>
<protein>
    <recommendedName>
        <fullName evidence="4">Plasmid stabilization system</fullName>
    </recommendedName>
</protein>
<dbReference type="NCBIfam" id="TIGR02385">
    <property type="entry name" value="RelE_StbE"/>
    <property type="match status" value="1"/>
</dbReference>
<reference evidence="2 3" key="1">
    <citation type="journal article" date="2015" name="Nature">
        <title>rRNA introns, odd ribosomes, and small enigmatic genomes across a large radiation of phyla.</title>
        <authorList>
            <person name="Brown C.T."/>
            <person name="Hug L.A."/>
            <person name="Thomas B.C."/>
            <person name="Sharon I."/>
            <person name="Castelle C.J."/>
            <person name="Singh A."/>
            <person name="Wilkins M.J."/>
            <person name="Williams K.H."/>
            <person name="Banfield J.F."/>
        </authorList>
    </citation>
    <scope>NUCLEOTIDE SEQUENCE [LARGE SCALE GENOMIC DNA]</scope>
</reference>
<sequence>MIIESSLVFRKVFKKRIAGNEKLIRKFNLRLELFQQNPQHPLLHDHPLTGTKKGQRAFSITGDMRVVYQQVSEDVILLLDIGTHNQVY</sequence>
<dbReference type="InterPro" id="IPR004386">
    <property type="entry name" value="Toxin_YafQ-like"/>
</dbReference>